<gene>
    <name evidence="1" type="ORF">WJX74_002395</name>
</gene>
<dbReference type="AlphaFoldDB" id="A0AAW1QIX8"/>
<dbReference type="Proteomes" id="UP001438707">
    <property type="component" value="Unassembled WGS sequence"/>
</dbReference>
<protein>
    <submittedName>
        <fullName evidence="1">Uncharacterized protein</fullName>
    </submittedName>
</protein>
<keyword evidence="2" id="KW-1185">Reference proteome</keyword>
<reference evidence="1 2" key="1">
    <citation type="journal article" date="2024" name="Nat. Commun.">
        <title>Phylogenomics reveals the evolutionary origins of lichenization in chlorophyte algae.</title>
        <authorList>
            <person name="Puginier C."/>
            <person name="Libourel C."/>
            <person name="Otte J."/>
            <person name="Skaloud P."/>
            <person name="Haon M."/>
            <person name="Grisel S."/>
            <person name="Petersen M."/>
            <person name="Berrin J.G."/>
            <person name="Delaux P.M."/>
            <person name="Dal Grande F."/>
            <person name="Keller J."/>
        </authorList>
    </citation>
    <scope>NUCLEOTIDE SEQUENCE [LARGE SCALE GENOMIC DNA]</scope>
    <source>
        <strain evidence="1 2">SAG 2145</strain>
    </source>
</reference>
<proteinExistence type="predicted"/>
<accession>A0AAW1QIX8</accession>
<dbReference type="EMBL" id="JALJOS010000038">
    <property type="protein sequence ID" value="KAK9821354.1"/>
    <property type="molecule type" value="Genomic_DNA"/>
</dbReference>
<organism evidence="1 2">
    <name type="scientific">Apatococcus lobatus</name>
    <dbReference type="NCBI Taxonomy" id="904363"/>
    <lineage>
        <taxon>Eukaryota</taxon>
        <taxon>Viridiplantae</taxon>
        <taxon>Chlorophyta</taxon>
        <taxon>core chlorophytes</taxon>
        <taxon>Trebouxiophyceae</taxon>
        <taxon>Chlorellales</taxon>
        <taxon>Chlorellaceae</taxon>
        <taxon>Apatococcus</taxon>
    </lineage>
</organism>
<evidence type="ECO:0000313" key="1">
    <source>
        <dbReference type="EMBL" id="KAK9821354.1"/>
    </source>
</evidence>
<name>A0AAW1QIX8_9CHLO</name>
<sequence>MSTVAEIQAAWEQQEWLHRLQQQQEEEAQAGYDQAAREEAGLMAGGPLMQQGRTEKLVRLERAVSILQRELGLSRIREKKAEELVSSLQPVFLNQSAVRVEGRQAVFKLMSAYANLYEVPETDRSFPQAEFQFTAFQKAKAVAKRQAFYQELGRLLQYRERLLKPLERSAMWLDEATGGEVELLLSQPSSIASQAISLVQQLKQTIDYQQYLMRTFSYEVMLEIMTPIQHAILVGRSLPYEMDVMAAVEALARERPDFKSASQFLSVPLSQQGALGQPSSSS</sequence>
<evidence type="ECO:0000313" key="2">
    <source>
        <dbReference type="Proteomes" id="UP001438707"/>
    </source>
</evidence>
<comment type="caution">
    <text evidence="1">The sequence shown here is derived from an EMBL/GenBank/DDBJ whole genome shotgun (WGS) entry which is preliminary data.</text>
</comment>